<reference evidence="6" key="1">
    <citation type="journal article" date="2014" name="Int. J. Syst. Evol. Microbiol.">
        <title>Complete genome sequence of Corynebacterium casei LMG S-19264T (=DSM 44701T), isolated from a smear-ripened cheese.</title>
        <authorList>
            <consortium name="US DOE Joint Genome Institute (JGI-PGF)"/>
            <person name="Walter F."/>
            <person name="Albersmeier A."/>
            <person name="Kalinowski J."/>
            <person name="Ruckert C."/>
        </authorList>
    </citation>
    <scope>NUCLEOTIDE SEQUENCE</scope>
    <source>
        <strain evidence="6">CGMCC 1.15966</strain>
    </source>
</reference>
<dbReference type="Gene3D" id="1.20.1250.20">
    <property type="entry name" value="MFS general substrate transporter like domains"/>
    <property type="match status" value="1"/>
</dbReference>
<feature type="transmembrane region" description="Helical" evidence="4">
    <location>
        <begin position="194"/>
        <end position="213"/>
    </location>
</feature>
<dbReference type="InterPro" id="IPR011701">
    <property type="entry name" value="MFS"/>
</dbReference>
<dbReference type="PANTHER" id="PTHR42910:SF1">
    <property type="entry name" value="MAJOR FACILITATOR SUPERFAMILY (MFS) PROFILE DOMAIN-CONTAINING PROTEIN"/>
    <property type="match status" value="1"/>
</dbReference>
<evidence type="ECO:0000256" key="4">
    <source>
        <dbReference type="SAM" id="Phobius"/>
    </source>
</evidence>
<evidence type="ECO:0000313" key="7">
    <source>
        <dbReference type="Proteomes" id="UP000614460"/>
    </source>
</evidence>
<feature type="transmembrane region" description="Helical" evidence="4">
    <location>
        <begin position="367"/>
        <end position="384"/>
    </location>
</feature>
<accession>A0A8H9G4X3</accession>
<dbReference type="AlphaFoldDB" id="A0A8H9G4X3"/>
<dbReference type="InterPro" id="IPR020846">
    <property type="entry name" value="MFS_dom"/>
</dbReference>
<feature type="transmembrane region" description="Helical" evidence="4">
    <location>
        <begin position="390"/>
        <end position="414"/>
    </location>
</feature>
<dbReference type="GO" id="GO:0022857">
    <property type="term" value="F:transmembrane transporter activity"/>
    <property type="evidence" value="ECO:0007669"/>
    <property type="project" value="InterPro"/>
</dbReference>
<feature type="transmembrane region" description="Helical" evidence="4">
    <location>
        <begin position="276"/>
        <end position="295"/>
    </location>
</feature>
<dbReference type="Proteomes" id="UP000614460">
    <property type="component" value="Unassembled WGS sequence"/>
</dbReference>
<feature type="transmembrane region" description="Helical" evidence="4">
    <location>
        <begin position="164"/>
        <end position="182"/>
    </location>
</feature>
<reference evidence="6" key="2">
    <citation type="submission" date="2020-09" db="EMBL/GenBank/DDBJ databases">
        <authorList>
            <person name="Sun Q."/>
            <person name="Zhou Y."/>
        </authorList>
    </citation>
    <scope>NUCLEOTIDE SEQUENCE</scope>
    <source>
        <strain evidence="6">CGMCC 1.15966</strain>
    </source>
</reference>
<keyword evidence="2 4" id="KW-1133">Transmembrane helix</keyword>
<feature type="transmembrane region" description="Helical" evidence="4">
    <location>
        <begin position="129"/>
        <end position="152"/>
    </location>
</feature>
<feature type="transmembrane region" description="Helical" evidence="4">
    <location>
        <begin position="243"/>
        <end position="264"/>
    </location>
</feature>
<evidence type="ECO:0000313" key="6">
    <source>
        <dbReference type="EMBL" id="GGE29819.1"/>
    </source>
</evidence>
<dbReference type="SUPFAM" id="SSF103473">
    <property type="entry name" value="MFS general substrate transporter"/>
    <property type="match status" value="1"/>
</dbReference>
<keyword evidence="1 4" id="KW-0812">Transmembrane</keyword>
<keyword evidence="3 4" id="KW-0472">Membrane</keyword>
<feature type="transmembrane region" description="Helical" evidence="4">
    <location>
        <begin position="329"/>
        <end position="346"/>
    </location>
</feature>
<keyword evidence="7" id="KW-1185">Reference proteome</keyword>
<dbReference type="EMBL" id="BMKM01000009">
    <property type="protein sequence ID" value="GGE29819.1"/>
    <property type="molecule type" value="Genomic_DNA"/>
</dbReference>
<dbReference type="PROSITE" id="PS50850">
    <property type="entry name" value="MFS"/>
    <property type="match status" value="1"/>
</dbReference>
<feature type="domain" description="Major facilitator superfamily (MFS) profile" evidence="5">
    <location>
        <begin position="37"/>
        <end position="419"/>
    </location>
</feature>
<gene>
    <name evidence="6" type="ORF">GCM10011516_29510</name>
</gene>
<feature type="transmembrane region" description="Helical" evidence="4">
    <location>
        <begin position="307"/>
        <end position="323"/>
    </location>
</feature>
<evidence type="ECO:0000259" key="5">
    <source>
        <dbReference type="PROSITE" id="PS50850"/>
    </source>
</evidence>
<comment type="caution">
    <text evidence="6">The sequence shown here is derived from an EMBL/GenBank/DDBJ whole genome shotgun (WGS) entry which is preliminary data.</text>
</comment>
<dbReference type="InterPro" id="IPR036259">
    <property type="entry name" value="MFS_trans_sf"/>
</dbReference>
<dbReference type="CDD" id="cd17324">
    <property type="entry name" value="MFS_NepI_like"/>
    <property type="match status" value="1"/>
</dbReference>
<evidence type="ECO:0000256" key="2">
    <source>
        <dbReference type="ARBA" id="ARBA00022989"/>
    </source>
</evidence>
<evidence type="ECO:0000256" key="3">
    <source>
        <dbReference type="ARBA" id="ARBA00023136"/>
    </source>
</evidence>
<sequence length="425" mass="46386">MGVGTYKNINGLAFQIRLFRFTGLIKSMNISGNPKLSKSLLWLMTIVSGVVVANNYYNQPLLAEMAVEFHVSESAVSKITVLTQLGYAFGLLMIIPLGDKLYRKKLILVDLILVSLALIWMAISKELWMLSMASFLIGCTSVVPQLFVPMVADLSNAENRSQNIGMVMSGLLMGILLSRFIGGIVGDIWGWRSIYYGAALLMLVSWGLVYKMLPEMSPNFHGNYASLMKSVWKLAKSEPILQLASFRGAVSFASLCAVFTTLAFHLEEPPFEVGPSIAGTFGLIGAAGALGAAFVGKLNKVWTRNKIISISLVIILLSWFFIYFMGNTYFGLVVGIILIDLGLQSSHIMNQSDYFAIKTPATSRLNTVYMVIYFIGGAFGSWLAAQAWGIAGWAGVCAVGVTFALLGLLSHLLLAKRVKSISKEH</sequence>
<feature type="transmembrane region" description="Helical" evidence="4">
    <location>
        <begin position="77"/>
        <end position="94"/>
    </location>
</feature>
<dbReference type="Pfam" id="PF07690">
    <property type="entry name" value="MFS_1"/>
    <property type="match status" value="1"/>
</dbReference>
<dbReference type="PANTHER" id="PTHR42910">
    <property type="entry name" value="TRANSPORTER SCO4007-RELATED"/>
    <property type="match status" value="1"/>
</dbReference>
<organism evidence="6 7">
    <name type="scientific">Sphingobacterium cellulitidis</name>
    <dbReference type="NCBI Taxonomy" id="1768011"/>
    <lineage>
        <taxon>Bacteria</taxon>
        <taxon>Pseudomonadati</taxon>
        <taxon>Bacteroidota</taxon>
        <taxon>Sphingobacteriia</taxon>
        <taxon>Sphingobacteriales</taxon>
        <taxon>Sphingobacteriaceae</taxon>
        <taxon>Sphingobacterium</taxon>
    </lineage>
</organism>
<name>A0A8H9G4X3_9SPHI</name>
<proteinExistence type="predicted"/>
<feature type="transmembrane region" description="Helical" evidence="4">
    <location>
        <begin position="106"/>
        <end position="123"/>
    </location>
</feature>
<feature type="transmembrane region" description="Helical" evidence="4">
    <location>
        <begin position="40"/>
        <end position="57"/>
    </location>
</feature>
<evidence type="ECO:0000256" key="1">
    <source>
        <dbReference type="ARBA" id="ARBA00022692"/>
    </source>
</evidence>
<protein>
    <submittedName>
        <fullName evidence="6">MFS transporter</fullName>
    </submittedName>
</protein>